<dbReference type="CDD" id="cd03571">
    <property type="entry name" value="ENTH"/>
    <property type="match status" value="1"/>
</dbReference>
<evidence type="ECO:0000313" key="6">
    <source>
        <dbReference type="Proteomes" id="UP000504603"/>
    </source>
</evidence>
<dbReference type="GO" id="GO:0006897">
    <property type="term" value="P:endocytosis"/>
    <property type="evidence" value="ECO:0007669"/>
    <property type="project" value="TreeGrafter"/>
</dbReference>
<evidence type="ECO:0000256" key="1">
    <source>
        <dbReference type="ARBA" id="ARBA00004132"/>
    </source>
</evidence>
<feature type="domain" description="ENTH" evidence="5">
    <location>
        <begin position="26"/>
        <end position="166"/>
    </location>
</feature>
<accession>A0A6J1DDE5</accession>
<dbReference type="RefSeq" id="XP_022151559.1">
    <property type="nucleotide sequence ID" value="XM_022295867.1"/>
</dbReference>
<dbReference type="GO" id="GO:0005794">
    <property type="term" value="C:Golgi apparatus"/>
    <property type="evidence" value="ECO:0007669"/>
    <property type="project" value="UniProtKB-SubCell"/>
</dbReference>
<keyword evidence="6" id="KW-1185">Reference proteome</keyword>
<evidence type="ECO:0000259" key="5">
    <source>
        <dbReference type="PROSITE" id="PS50942"/>
    </source>
</evidence>
<dbReference type="GO" id="GO:0005768">
    <property type="term" value="C:endosome"/>
    <property type="evidence" value="ECO:0007669"/>
    <property type="project" value="TreeGrafter"/>
</dbReference>
<dbReference type="PANTHER" id="PTHR12276:SF116">
    <property type="entry name" value="ENTH_VHS FAMILY PROTEIN"/>
    <property type="match status" value="1"/>
</dbReference>
<evidence type="ECO:0000313" key="7">
    <source>
        <dbReference type="RefSeq" id="XP_022151559.1"/>
    </source>
</evidence>
<name>A0A6J1DDE5_MOMCH</name>
<dbReference type="InterPro" id="IPR013809">
    <property type="entry name" value="ENTH"/>
</dbReference>
<dbReference type="GO" id="GO:0030125">
    <property type="term" value="C:clathrin vesicle coat"/>
    <property type="evidence" value="ECO:0007669"/>
    <property type="project" value="TreeGrafter"/>
</dbReference>
<dbReference type="Gene3D" id="1.25.40.90">
    <property type="match status" value="1"/>
</dbReference>
<dbReference type="PANTHER" id="PTHR12276">
    <property type="entry name" value="EPSIN/ENT-RELATED"/>
    <property type="match status" value="1"/>
</dbReference>
<organism evidence="6 7">
    <name type="scientific">Momordica charantia</name>
    <name type="common">Bitter gourd</name>
    <name type="synonym">Balsam pear</name>
    <dbReference type="NCBI Taxonomy" id="3673"/>
    <lineage>
        <taxon>Eukaryota</taxon>
        <taxon>Viridiplantae</taxon>
        <taxon>Streptophyta</taxon>
        <taxon>Embryophyta</taxon>
        <taxon>Tracheophyta</taxon>
        <taxon>Spermatophyta</taxon>
        <taxon>Magnoliopsida</taxon>
        <taxon>eudicotyledons</taxon>
        <taxon>Gunneridae</taxon>
        <taxon>Pentapetalae</taxon>
        <taxon>rosids</taxon>
        <taxon>fabids</taxon>
        <taxon>Cucurbitales</taxon>
        <taxon>Cucurbitaceae</taxon>
        <taxon>Momordiceae</taxon>
        <taxon>Momordica</taxon>
    </lineage>
</organism>
<evidence type="ECO:0000256" key="3">
    <source>
        <dbReference type="ARBA" id="ARBA00023034"/>
    </source>
</evidence>
<keyword evidence="4" id="KW-0968">Cytoplasmic vesicle</keyword>
<gene>
    <name evidence="7" type="primary">LOC111019473</name>
</gene>
<proteinExistence type="predicted"/>
<dbReference type="InterPro" id="IPR008942">
    <property type="entry name" value="ENTH_VHS"/>
</dbReference>
<comment type="subcellular location">
    <subcellularLocation>
        <location evidence="1">Cytoplasmic vesicle</location>
        <location evidence="1">Clathrin-coated vesicle</location>
    </subcellularLocation>
    <subcellularLocation>
        <location evidence="2">Golgi apparatus</location>
    </subcellularLocation>
</comment>
<sequence>MMSILSKSNSMGSPSFHELKKQASFFFKEKIKTARLALTDVTSAELLTEEAISGNPDARTLSSISKAAFELDDYWRIVAILHKRLVKFEKKHWRLSYNSLIILEHLLTHGPESVAEEFDDDKDVITQMGRFQYVDEKGFNWGISVRKRSERILSLLEKGSLLKEEREKARKLTREILGFGSFSLRSKSPGILVESSQSIGRYGKCNSNSNIQDNLDQEHDRVLSDQKATNPQGNQEALAHVVDSQEIEMPETRESVKENLVPNKEELHRWDNGVGESNPLLSGKREEFMDGTSADDYHHPFIDAEPETNASFLSG</sequence>
<dbReference type="GO" id="GO:0005543">
    <property type="term" value="F:phospholipid binding"/>
    <property type="evidence" value="ECO:0007669"/>
    <property type="project" value="TreeGrafter"/>
</dbReference>
<evidence type="ECO:0000256" key="4">
    <source>
        <dbReference type="ARBA" id="ARBA00023329"/>
    </source>
</evidence>
<reference evidence="7" key="1">
    <citation type="submission" date="2025-08" db="UniProtKB">
        <authorList>
            <consortium name="RefSeq"/>
        </authorList>
    </citation>
    <scope>IDENTIFICATION</scope>
    <source>
        <strain evidence="7">OHB3-1</strain>
    </source>
</reference>
<dbReference type="Pfam" id="PF01417">
    <property type="entry name" value="ENTH"/>
    <property type="match status" value="1"/>
</dbReference>
<dbReference type="KEGG" id="mcha:111019473"/>
<dbReference type="SMART" id="SM00273">
    <property type="entry name" value="ENTH"/>
    <property type="match status" value="1"/>
</dbReference>
<evidence type="ECO:0000256" key="2">
    <source>
        <dbReference type="ARBA" id="ARBA00004555"/>
    </source>
</evidence>
<dbReference type="GeneID" id="111019473"/>
<dbReference type="GO" id="GO:0005886">
    <property type="term" value="C:plasma membrane"/>
    <property type="evidence" value="ECO:0007669"/>
    <property type="project" value="TreeGrafter"/>
</dbReference>
<dbReference type="AlphaFoldDB" id="A0A6J1DDE5"/>
<protein>
    <submittedName>
        <fullName evidence="7">Clathrin interactor EPSIN 1</fullName>
    </submittedName>
</protein>
<dbReference type="OrthoDB" id="4033880at2759"/>
<dbReference type="GO" id="GO:0030276">
    <property type="term" value="F:clathrin binding"/>
    <property type="evidence" value="ECO:0007669"/>
    <property type="project" value="TreeGrafter"/>
</dbReference>
<dbReference type="Proteomes" id="UP000504603">
    <property type="component" value="Unplaced"/>
</dbReference>
<keyword evidence="3" id="KW-0333">Golgi apparatus</keyword>
<dbReference type="SUPFAM" id="SSF48464">
    <property type="entry name" value="ENTH/VHS domain"/>
    <property type="match status" value="1"/>
</dbReference>
<dbReference type="PROSITE" id="PS50942">
    <property type="entry name" value="ENTH"/>
    <property type="match status" value="1"/>
</dbReference>